<proteinExistence type="predicted"/>
<dbReference type="SUPFAM" id="SSF48371">
    <property type="entry name" value="ARM repeat"/>
    <property type="match status" value="1"/>
</dbReference>
<protein>
    <submittedName>
        <fullName evidence="2">Uncharacterized protein</fullName>
    </submittedName>
</protein>
<reference evidence="2 3" key="1">
    <citation type="journal article" date="2022" name="bioRxiv">
        <title>Genomics of Preaxostyla Flagellates Illuminates Evolutionary Transitions and the Path Towards Mitochondrial Loss.</title>
        <authorList>
            <person name="Novak L.V.F."/>
            <person name="Treitli S.C."/>
            <person name="Pyrih J."/>
            <person name="Halakuc P."/>
            <person name="Pipaliya S.V."/>
            <person name="Vacek V."/>
            <person name="Brzon O."/>
            <person name="Soukal P."/>
            <person name="Eme L."/>
            <person name="Dacks J.B."/>
            <person name="Karnkowska A."/>
            <person name="Elias M."/>
            <person name="Hampl V."/>
        </authorList>
    </citation>
    <scope>NUCLEOTIDE SEQUENCE [LARGE SCALE GENOMIC DNA]</scope>
    <source>
        <strain evidence="2">NAU3</strain>
        <tissue evidence="2">Gut</tissue>
    </source>
</reference>
<dbReference type="InterPro" id="IPR016024">
    <property type="entry name" value="ARM-type_fold"/>
</dbReference>
<keyword evidence="3" id="KW-1185">Reference proteome</keyword>
<name>A0ABQ9XHX2_9EUKA</name>
<evidence type="ECO:0000256" key="1">
    <source>
        <dbReference type="SAM" id="MobiDB-lite"/>
    </source>
</evidence>
<feature type="compositionally biased region" description="Basic and acidic residues" evidence="1">
    <location>
        <begin position="1"/>
        <end position="15"/>
    </location>
</feature>
<comment type="caution">
    <text evidence="2">The sequence shown here is derived from an EMBL/GenBank/DDBJ whole genome shotgun (WGS) entry which is preliminary data.</text>
</comment>
<sequence length="304" mass="33830">MHQRFLDIEDSDQPHWHSNAEGGECESDAHPIRLRSSRRNGLYRHNDIDSPRQNIFHPLFELSTSLKQEDESSLLSTLSSIRLMSESCDDDEVVTLIMQANIIDKLLGIVSSNEDGGVLTAVYSLLARLTCVSIAVVSRIMVPAFLSKSLSLISPVTDALTLQVLNVLYHSALAGDDFCRFEVGSDVTAHLLRYLLACQPSSVGRNDRSCCGRLELEEGRKQTISTSLLLLTTLIKVSFPRTLKETVVAACVPYFLSSDRHIQLLVLKYARHSTQAADICADSQELPPYIQAAWFIHVSFENIP</sequence>
<organism evidence="2 3">
    <name type="scientific">Blattamonas nauphoetae</name>
    <dbReference type="NCBI Taxonomy" id="2049346"/>
    <lineage>
        <taxon>Eukaryota</taxon>
        <taxon>Metamonada</taxon>
        <taxon>Preaxostyla</taxon>
        <taxon>Oxymonadida</taxon>
        <taxon>Blattamonas</taxon>
    </lineage>
</organism>
<feature type="region of interest" description="Disordered" evidence="1">
    <location>
        <begin position="1"/>
        <end position="31"/>
    </location>
</feature>
<evidence type="ECO:0000313" key="2">
    <source>
        <dbReference type="EMBL" id="KAK2951304.1"/>
    </source>
</evidence>
<dbReference type="EMBL" id="JARBJD010000121">
    <property type="protein sequence ID" value="KAK2951304.1"/>
    <property type="molecule type" value="Genomic_DNA"/>
</dbReference>
<evidence type="ECO:0000313" key="3">
    <source>
        <dbReference type="Proteomes" id="UP001281761"/>
    </source>
</evidence>
<accession>A0ABQ9XHX2</accession>
<gene>
    <name evidence="2" type="ORF">BLNAU_13791</name>
</gene>
<dbReference type="Proteomes" id="UP001281761">
    <property type="component" value="Unassembled WGS sequence"/>
</dbReference>